<name>A0A0P8W4Y2_9CLOT</name>
<dbReference type="EMBL" id="LKET01000051">
    <property type="protein sequence ID" value="KPU42901.1"/>
    <property type="molecule type" value="Genomic_DNA"/>
</dbReference>
<evidence type="ECO:0000313" key="3">
    <source>
        <dbReference type="Proteomes" id="UP000050326"/>
    </source>
</evidence>
<keyword evidence="1" id="KW-0472">Membrane</keyword>
<gene>
    <name evidence="2" type="ORF">OXPF_36700</name>
</gene>
<accession>A0A0P8W4Y2</accession>
<dbReference type="PANTHER" id="PTHR41324:SF1">
    <property type="entry name" value="DUF2232 DOMAIN-CONTAINING PROTEIN"/>
    <property type="match status" value="1"/>
</dbReference>
<dbReference type="PANTHER" id="PTHR41324">
    <property type="entry name" value="MEMBRANE PROTEIN-RELATED"/>
    <property type="match status" value="1"/>
</dbReference>
<dbReference type="OrthoDB" id="1938242at2"/>
<feature type="transmembrane region" description="Helical" evidence="1">
    <location>
        <begin position="101"/>
        <end position="126"/>
    </location>
</feature>
<evidence type="ECO:0000313" key="2">
    <source>
        <dbReference type="EMBL" id="KPU42901.1"/>
    </source>
</evidence>
<evidence type="ECO:0000256" key="1">
    <source>
        <dbReference type="SAM" id="Phobius"/>
    </source>
</evidence>
<feature type="transmembrane region" description="Helical" evidence="1">
    <location>
        <begin position="12"/>
        <end position="39"/>
    </location>
</feature>
<comment type="caution">
    <text evidence="2">The sequence shown here is derived from an EMBL/GenBank/DDBJ whole genome shotgun (WGS) entry which is preliminary data.</text>
</comment>
<reference evidence="2 3" key="1">
    <citation type="submission" date="2015-09" db="EMBL/GenBank/DDBJ databases">
        <title>Genome sequence of Oxobacter pfennigii DSM 3222.</title>
        <authorList>
            <person name="Poehlein A."/>
            <person name="Bengelsdorf F.R."/>
            <person name="Schiel-Bengelsdorf B."/>
            <person name="Duerre P."/>
            <person name="Daniel R."/>
        </authorList>
    </citation>
    <scope>NUCLEOTIDE SEQUENCE [LARGE SCALE GENOMIC DNA]</scope>
    <source>
        <strain evidence="2 3">DSM 3222</strain>
    </source>
</reference>
<dbReference type="InterPro" id="IPR018710">
    <property type="entry name" value="DUF2232"/>
</dbReference>
<evidence type="ECO:0008006" key="4">
    <source>
        <dbReference type="Google" id="ProtNLM"/>
    </source>
</evidence>
<keyword evidence="3" id="KW-1185">Reference proteome</keyword>
<feature type="transmembrane region" description="Helical" evidence="1">
    <location>
        <begin position="77"/>
        <end position="94"/>
    </location>
</feature>
<feature type="transmembrane region" description="Helical" evidence="1">
    <location>
        <begin position="216"/>
        <end position="238"/>
    </location>
</feature>
<feature type="transmembrane region" description="Helical" evidence="1">
    <location>
        <begin position="250"/>
        <end position="270"/>
    </location>
</feature>
<keyword evidence="1" id="KW-1133">Transmembrane helix</keyword>
<dbReference type="Pfam" id="PF09991">
    <property type="entry name" value="DUF2232"/>
    <property type="match status" value="1"/>
</dbReference>
<dbReference type="Proteomes" id="UP000050326">
    <property type="component" value="Unassembled WGS sequence"/>
</dbReference>
<dbReference type="RefSeq" id="WP_054876634.1">
    <property type="nucleotide sequence ID" value="NZ_LKET01000051.1"/>
</dbReference>
<protein>
    <recommendedName>
        <fullName evidence="4">DUF2232 domain-containing protein</fullName>
    </recommendedName>
</protein>
<proteinExistence type="predicted"/>
<keyword evidence="1" id="KW-0812">Transmembrane</keyword>
<feature type="transmembrane region" description="Helical" evidence="1">
    <location>
        <begin position="282"/>
        <end position="308"/>
    </location>
</feature>
<sequence>MKNLNTRALVEASLLVALAAVIMLLSAYVPFFILVGVIIWPIPITLLTFKYDLKVSILSMTALLILVSGLIDPYSAFTMGLMYGIPAIVLGFCLKKKYTPFTTVVAMSITMFLAYIAIIQFGAMLMGMDVLKEYFTSLEMTKEMAREMYIKFGMDASQVDQVLDQGLNPEQIRMLLPGLFAITALFGSYMNYYVVGQIFKRLRIDIVRLSPIEEWYIGRNLSFGLFFTFAVTGILYYFKVPNSDMVFNSMYMIFSLSFIVNGLAVVVWYIKSKVLSRKIRAIIYCGMVLYIPLLSQVFLIVGLVDYLFDFRKINLSRWGGRIPPGE</sequence>
<dbReference type="AlphaFoldDB" id="A0A0P8W4Y2"/>
<organism evidence="2 3">
    <name type="scientific">Oxobacter pfennigii</name>
    <dbReference type="NCBI Taxonomy" id="36849"/>
    <lineage>
        <taxon>Bacteria</taxon>
        <taxon>Bacillati</taxon>
        <taxon>Bacillota</taxon>
        <taxon>Clostridia</taxon>
        <taxon>Eubacteriales</taxon>
        <taxon>Clostridiaceae</taxon>
        <taxon>Oxobacter</taxon>
    </lineage>
</organism>
<dbReference type="STRING" id="36849.OXPF_36700"/>
<feature type="transmembrane region" description="Helical" evidence="1">
    <location>
        <begin position="174"/>
        <end position="195"/>
    </location>
</feature>